<evidence type="ECO:0000256" key="3">
    <source>
        <dbReference type="ARBA" id="ARBA00023242"/>
    </source>
</evidence>
<feature type="region of interest" description="Disordered" evidence="5">
    <location>
        <begin position="1"/>
        <end position="21"/>
    </location>
</feature>
<reference evidence="7 8" key="1">
    <citation type="journal article" date="2019" name="Plant Biotechnol. J.">
        <title>The red bayberry genome and genetic basis of sex determination.</title>
        <authorList>
            <person name="Jia H.M."/>
            <person name="Jia H.J."/>
            <person name="Cai Q.L."/>
            <person name="Wang Y."/>
            <person name="Zhao H.B."/>
            <person name="Yang W.F."/>
            <person name="Wang G.Y."/>
            <person name="Li Y.H."/>
            <person name="Zhan D.L."/>
            <person name="Shen Y.T."/>
            <person name="Niu Q.F."/>
            <person name="Chang L."/>
            <person name="Qiu J."/>
            <person name="Zhao L."/>
            <person name="Xie H.B."/>
            <person name="Fu W.Y."/>
            <person name="Jin J."/>
            <person name="Li X.W."/>
            <person name="Jiao Y."/>
            <person name="Zhou C.C."/>
            <person name="Tu T."/>
            <person name="Chai C.Y."/>
            <person name="Gao J.L."/>
            <person name="Fan L.J."/>
            <person name="van de Weg E."/>
            <person name="Wang J.Y."/>
            <person name="Gao Z.S."/>
        </authorList>
    </citation>
    <scope>NUCLEOTIDE SEQUENCE [LARGE SCALE GENOMIC DNA]</scope>
    <source>
        <tissue evidence="7">Leaves</tissue>
    </source>
</reference>
<dbReference type="OrthoDB" id="644067at2759"/>
<dbReference type="Pfam" id="PF00170">
    <property type="entry name" value="bZIP_1"/>
    <property type="match status" value="1"/>
</dbReference>
<protein>
    <submittedName>
        <fullName evidence="7">ABSCISIC ACID-INSENSITIVE 5-like protein 2</fullName>
    </submittedName>
</protein>
<sequence>MGSQGGGGGGGGSSAVQMPKSHSLARQGSLYSLTLDEVETQISDFGKPLRSMSMEELLKTVCIAEGSQVTEIVSDNVSWTRALALHGQGSLTISSDFSKKTVNEVWRHIQRKKNKSSDQERYKAQDRRPTFGEMTLEDFLENAGVVTESSSKGNADGILGIKSIATPQHSNIMQHGHWMQFQSSSVQQPQQHQQQNGMAGFMPGVHLLAQESLPVLDAACPDTHMTMSPSSLIGALSDTQTPGRKRTATGIVGEKTVERRQKRMIKNRESAARSRARRQAYTHELENKVSRLEEENDRLKRQKKKKELKKEMLYSRVLPNGMENLFSNFWQYSQV</sequence>
<dbReference type="SMART" id="SM00338">
    <property type="entry name" value="BRLZ"/>
    <property type="match status" value="1"/>
</dbReference>
<name>A0A6A1WD38_9ROSI</name>
<dbReference type="Gene3D" id="1.20.5.170">
    <property type="match status" value="1"/>
</dbReference>
<dbReference type="EMBL" id="RXIC02000020">
    <property type="protein sequence ID" value="KAB1223212.1"/>
    <property type="molecule type" value="Genomic_DNA"/>
</dbReference>
<organism evidence="7 8">
    <name type="scientific">Morella rubra</name>
    <name type="common">Chinese bayberry</name>
    <dbReference type="NCBI Taxonomy" id="262757"/>
    <lineage>
        <taxon>Eukaryota</taxon>
        <taxon>Viridiplantae</taxon>
        <taxon>Streptophyta</taxon>
        <taxon>Embryophyta</taxon>
        <taxon>Tracheophyta</taxon>
        <taxon>Spermatophyta</taxon>
        <taxon>Magnoliopsida</taxon>
        <taxon>eudicotyledons</taxon>
        <taxon>Gunneridae</taxon>
        <taxon>Pentapetalae</taxon>
        <taxon>rosids</taxon>
        <taxon>fabids</taxon>
        <taxon>Fagales</taxon>
        <taxon>Myricaceae</taxon>
        <taxon>Morella</taxon>
    </lineage>
</organism>
<feature type="compositionally biased region" description="Gly residues" evidence="5">
    <location>
        <begin position="1"/>
        <end position="13"/>
    </location>
</feature>
<dbReference type="GO" id="GO:0003700">
    <property type="term" value="F:DNA-binding transcription factor activity"/>
    <property type="evidence" value="ECO:0007669"/>
    <property type="project" value="InterPro"/>
</dbReference>
<keyword evidence="3" id="KW-0539">Nucleus</keyword>
<feature type="coiled-coil region" evidence="4">
    <location>
        <begin position="278"/>
        <end position="316"/>
    </location>
</feature>
<keyword evidence="4" id="KW-0175">Coiled coil</keyword>
<evidence type="ECO:0000256" key="1">
    <source>
        <dbReference type="ARBA" id="ARBA00004123"/>
    </source>
</evidence>
<proteinExistence type="predicted"/>
<evidence type="ECO:0000259" key="6">
    <source>
        <dbReference type="PROSITE" id="PS50217"/>
    </source>
</evidence>
<dbReference type="Proteomes" id="UP000516437">
    <property type="component" value="Chromosome 2"/>
</dbReference>
<dbReference type="GO" id="GO:0005634">
    <property type="term" value="C:nucleus"/>
    <property type="evidence" value="ECO:0007669"/>
    <property type="project" value="UniProtKB-SubCell"/>
</dbReference>
<comment type="subcellular location">
    <subcellularLocation>
        <location evidence="1">Nucleus</location>
    </subcellularLocation>
</comment>
<dbReference type="InterPro" id="IPR043452">
    <property type="entry name" value="BZIP46-like"/>
</dbReference>
<evidence type="ECO:0000256" key="5">
    <source>
        <dbReference type="SAM" id="MobiDB-lite"/>
    </source>
</evidence>
<dbReference type="InterPro" id="IPR004827">
    <property type="entry name" value="bZIP"/>
</dbReference>
<dbReference type="PROSITE" id="PS00036">
    <property type="entry name" value="BZIP_BASIC"/>
    <property type="match status" value="1"/>
</dbReference>
<dbReference type="PANTHER" id="PTHR22952">
    <property type="entry name" value="CAMP-RESPONSE ELEMENT BINDING PROTEIN-RELATED"/>
    <property type="match status" value="1"/>
</dbReference>
<dbReference type="PANTHER" id="PTHR22952:SF488">
    <property type="entry name" value="BZIP TRANSCRIPTION FACTOR"/>
    <property type="match status" value="1"/>
</dbReference>
<accession>A0A6A1WD38</accession>
<dbReference type="PROSITE" id="PS50217">
    <property type="entry name" value="BZIP"/>
    <property type="match status" value="1"/>
</dbReference>
<evidence type="ECO:0000256" key="4">
    <source>
        <dbReference type="SAM" id="Coils"/>
    </source>
</evidence>
<dbReference type="FunFam" id="1.20.5.170:FF:000036">
    <property type="entry name" value="ABSCISIC ACID-INSENSITIVE 5-like protein 2"/>
    <property type="match status" value="1"/>
</dbReference>
<dbReference type="GO" id="GO:0003677">
    <property type="term" value="F:DNA binding"/>
    <property type="evidence" value="ECO:0007669"/>
    <property type="project" value="UniProtKB-KW"/>
</dbReference>
<gene>
    <name evidence="7" type="ORF">CJ030_MR2G003169</name>
</gene>
<evidence type="ECO:0000256" key="2">
    <source>
        <dbReference type="ARBA" id="ARBA00023125"/>
    </source>
</evidence>
<evidence type="ECO:0000313" key="7">
    <source>
        <dbReference type="EMBL" id="KAB1223212.1"/>
    </source>
</evidence>
<evidence type="ECO:0000313" key="8">
    <source>
        <dbReference type="Proteomes" id="UP000516437"/>
    </source>
</evidence>
<keyword evidence="8" id="KW-1185">Reference proteome</keyword>
<dbReference type="AlphaFoldDB" id="A0A6A1WD38"/>
<dbReference type="InterPro" id="IPR046347">
    <property type="entry name" value="bZIP_sf"/>
</dbReference>
<dbReference type="SUPFAM" id="SSF57959">
    <property type="entry name" value="Leucine zipper domain"/>
    <property type="match status" value="1"/>
</dbReference>
<feature type="domain" description="BZIP" evidence="6">
    <location>
        <begin position="257"/>
        <end position="302"/>
    </location>
</feature>
<dbReference type="GO" id="GO:0045893">
    <property type="term" value="P:positive regulation of DNA-templated transcription"/>
    <property type="evidence" value="ECO:0007669"/>
    <property type="project" value="InterPro"/>
</dbReference>
<keyword evidence="2" id="KW-0238">DNA-binding</keyword>
<comment type="caution">
    <text evidence="7">The sequence shown here is derived from an EMBL/GenBank/DDBJ whole genome shotgun (WGS) entry which is preliminary data.</text>
</comment>